<dbReference type="Proteomes" id="UP000003175">
    <property type="component" value="Unassembled WGS sequence"/>
</dbReference>
<dbReference type="PANTHER" id="PTHR36203">
    <property type="entry name" value="ASCORBATE-SPECIFIC PTS SYSTEM EIIA COMPONENT"/>
    <property type="match status" value="1"/>
</dbReference>
<gene>
    <name evidence="8" type="ORF">HMPREF9432_01404</name>
</gene>
<dbReference type="PANTHER" id="PTHR36203:SF4">
    <property type="entry name" value="MANNITOL-SPECIFIC CRYPTIC PHOSPHOTRANSFERASE ENZYME IIA COMPONENT"/>
    <property type="match status" value="1"/>
</dbReference>
<reference evidence="8 9" key="1">
    <citation type="submission" date="2011-08" db="EMBL/GenBank/DDBJ databases">
        <title>The Genome Sequence of Selenomonas noxia F0398.</title>
        <authorList>
            <consortium name="The Broad Institute Genome Sequencing Platform"/>
            <person name="Earl A."/>
            <person name="Ward D."/>
            <person name="Feldgarden M."/>
            <person name="Gevers D."/>
            <person name="Izard J."/>
            <person name="Ganesan A."/>
            <person name="Blanton J.M."/>
            <person name="Baranova O.V."/>
            <person name="Tanner A.C."/>
            <person name="Dewhirst F.E."/>
            <person name="Young S.K."/>
            <person name="Zeng Q."/>
            <person name="Gargeya S."/>
            <person name="Fitzgerald M."/>
            <person name="Haas B."/>
            <person name="Abouelleil A."/>
            <person name="Alvarado L."/>
            <person name="Arachchi H.M."/>
            <person name="Berlin A."/>
            <person name="Brown A."/>
            <person name="Chapman S.B."/>
            <person name="Chen Z."/>
            <person name="Dunbar C."/>
            <person name="Freedman E."/>
            <person name="Gearin G."/>
            <person name="Gellesch M."/>
            <person name="Goldberg J."/>
            <person name="Griggs A."/>
            <person name="Gujja S."/>
            <person name="Heiman D."/>
            <person name="Howarth C."/>
            <person name="Larson L."/>
            <person name="Lui A."/>
            <person name="MacDonald P.J.P."/>
            <person name="Montmayeur A."/>
            <person name="Murphy C."/>
            <person name="Neiman D."/>
            <person name="Pearson M."/>
            <person name="Priest M."/>
            <person name="Roberts A."/>
            <person name="Saif S."/>
            <person name="Shea T."/>
            <person name="Shenoy N."/>
            <person name="Sisk P."/>
            <person name="Stolte C."/>
            <person name="Sykes S."/>
            <person name="Wortman J."/>
            <person name="Nusbaum C."/>
            <person name="Birren B."/>
        </authorList>
    </citation>
    <scope>NUCLEOTIDE SEQUENCE [LARGE SCALE GENOMIC DNA]</scope>
    <source>
        <strain evidence="8 9">F0398</strain>
    </source>
</reference>
<keyword evidence="3" id="KW-0963">Cytoplasm</keyword>
<feature type="domain" description="PTS EIIA type-2" evidence="7">
    <location>
        <begin position="4"/>
        <end position="147"/>
    </location>
</feature>
<dbReference type="Pfam" id="PF00359">
    <property type="entry name" value="PTS_EIIA_2"/>
    <property type="match status" value="1"/>
</dbReference>
<name>A0ABN0DPJ0_9FIRM</name>
<comment type="caution">
    <text evidence="8">The sequence shown here is derived from an EMBL/GenBank/DDBJ whole genome shotgun (WGS) entry which is preliminary data.</text>
</comment>
<sequence length="152" mass="16591">MLGQYISPGGIMLQEVCRDWEECIDRGARPLLEHGIVLPSYPAAVKRNHREMGAYMVIAPGIMLSHARPEDGAEAVGLTILTLREPVAFGSAHNDPVRLVITLATPDAKSHVAMLEDLSGFLMTEGMAQRLMEAQTEEGAQALFEEYQEGVS</sequence>
<dbReference type="EMBL" id="ADGH01000012">
    <property type="protein sequence ID" value="EHG24554.1"/>
    <property type="molecule type" value="Genomic_DNA"/>
</dbReference>
<keyword evidence="2" id="KW-0813">Transport</keyword>
<evidence type="ECO:0000256" key="4">
    <source>
        <dbReference type="ARBA" id="ARBA00022679"/>
    </source>
</evidence>
<proteinExistence type="predicted"/>
<dbReference type="SUPFAM" id="SSF55804">
    <property type="entry name" value="Phoshotransferase/anion transport protein"/>
    <property type="match status" value="1"/>
</dbReference>
<keyword evidence="4" id="KW-0808">Transferase</keyword>
<dbReference type="InterPro" id="IPR016152">
    <property type="entry name" value="PTrfase/Anion_transptr"/>
</dbReference>
<evidence type="ECO:0000313" key="8">
    <source>
        <dbReference type="EMBL" id="EHG24554.1"/>
    </source>
</evidence>
<organism evidence="8 9">
    <name type="scientific">Selenomonas noxia F0398</name>
    <dbReference type="NCBI Taxonomy" id="702437"/>
    <lineage>
        <taxon>Bacteria</taxon>
        <taxon>Bacillati</taxon>
        <taxon>Bacillota</taxon>
        <taxon>Negativicutes</taxon>
        <taxon>Selenomonadales</taxon>
        <taxon>Selenomonadaceae</taxon>
        <taxon>Selenomonas</taxon>
    </lineage>
</organism>
<evidence type="ECO:0000256" key="2">
    <source>
        <dbReference type="ARBA" id="ARBA00022448"/>
    </source>
</evidence>
<evidence type="ECO:0000313" key="9">
    <source>
        <dbReference type="Proteomes" id="UP000003175"/>
    </source>
</evidence>
<evidence type="ECO:0000256" key="1">
    <source>
        <dbReference type="ARBA" id="ARBA00004496"/>
    </source>
</evidence>
<keyword evidence="6" id="KW-0418">Kinase</keyword>
<dbReference type="Gene3D" id="3.40.930.10">
    <property type="entry name" value="Mannitol-specific EII, Chain A"/>
    <property type="match status" value="1"/>
</dbReference>
<evidence type="ECO:0000256" key="5">
    <source>
        <dbReference type="ARBA" id="ARBA00022683"/>
    </source>
</evidence>
<dbReference type="RefSeq" id="WP_006696654.1">
    <property type="nucleotide sequence ID" value="NZ_JH376859.1"/>
</dbReference>
<dbReference type="InterPro" id="IPR002178">
    <property type="entry name" value="PTS_EIIA_type-2_dom"/>
</dbReference>
<keyword evidence="9" id="KW-1185">Reference proteome</keyword>
<dbReference type="InterPro" id="IPR051351">
    <property type="entry name" value="Ascorbate-PTS_EIIA_comp"/>
</dbReference>
<protein>
    <recommendedName>
        <fullName evidence="7">PTS EIIA type-2 domain-containing protein</fullName>
    </recommendedName>
</protein>
<dbReference type="CDD" id="cd00211">
    <property type="entry name" value="PTS_IIA_fru"/>
    <property type="match status" value="1"/>
</dbReference>
<evidence type="ECO:0000256" key="3">
    <source>
        <dbReference type="ARBA" id="ARBA00022490"/>
    </source>
</evidence>
<keyword evidence="5" id="KW-0598">Phosphotransferase system</keyword>
<evidence type="ECO:0000256" key="6">
    <source>
        <dbReference type="ARBA" id="ARBA00022777"/>
    </source>
</evidence>
<dbReference type="PROSITE" id="PS51094">
    <property type="entry name" value="PTS_EIIA_TYPE_2"/>
    <property type="match status" value="1"/>
</dbReference>
<evidence type="ECO:0000259" key="7">
    <source>
        <dbReference type="PROSITE" id="PS51094"/>
    </source>
</evidence>
<comment type="subcellular location">
    <subcellularLocation>
        <location evidence="1">Cytoplasm</location>
    </subcellularLocation>
</comment>
<accession>A0ABN0DPJ0</accession>